<gene>
    <name evidence="1" type="ORF">POPTR_016G086000</name>
</gene>
<dbReference type="Proteomes" id="UP000006729">
    <property type="component" value="Chromosome 16"/>
</dbReference>
<keyword evidence="2" id="KW-1185">Reference proteome</keyword>
<protein>
    <submittedName>
        <fullName evidence="1">Uncharacterized protein</fullName>
    </submittedName>
</protein>
<evidence type="ECO:0000313" key="2">
    <source>
        <dbReference type="Proteomes" id="UP000006729"/>
    </source>
</evidence>
<name>B9IJ06_POPTR</name>
<evidence type="ECO:0000313" key="1">
    <source>
        <dbReference type="EMBL" id="PNS98606.1"/>
    </source>
</evidence>
<dbReference type="HOGENOM" id="CLU_2077130_0_0_1"/>
<dbReference type="AlphaFoldDB" id="B9IJ06"/>
<dbReference type="EMBL" id="CM009305">
    <property type="protein sequence ID" value="PNS98606.1"/>
    <property type="molecule type" value="Genomic_DNA"/>
</dbReference>
<dbReference type="Gene3D" id="3.80.10.10">
    <property type="entry name" value="Ribonuclease Inhibitor"/>
    <property type="match status" value="1"/>
</dbReference>
<accession>B9IJ06</accession>
<proteinExistence type="predicted"/>
<reference evidence="1 2" key="1">
    <citation type="journal article" date="2006" name="Science">
        <title>The genome of black cottonwood, Populus trichocarpa (Torr. &amp; Gray).</title>
        <authorList>
            <person name="Tuskan G.A."/>
            <person name="Difazio S."/>
            <person name="Jansson S."/>
            <person name="Bohlmann J."/>
            <person name="Grigoriev I."/>
            <person name="Hellsten U."/>
            <person name="Putnam N."/>
            <person name="Ralph S."/>
            <person name="Rombauts S."/>
            <person name="Salamov A."/>
            <person name="Schein J."/>
            <person name="Sterck L."/>
            <person name="Aerts A."/>
            <person name="Bhalerao R.R."/>
            <person name="Bhalerao R.P."/>
            <person name="Blaudez D."/>
            <person name="Boerjan W."/>
            <person name="Brun A."/>
            <person name="Brunner A."/>
            <person name="Busov V."/>
            <person name="Campbell M."/>
            <person name="Carlson J."/>
            <person name="Chalot M."/>
            <person name="Chapman J."/>
            <person name="Chen G.L."/>
            <person name="Cooper D."/>
            <person name="Coutinho P.M."/>
            <person name="Couturier J."/>
            <person name="Covert S."/>
            <person name="Cronk Q."/>
            <person name="Cunningham R."/>
            <person name="Davis J."/>
            <person name="Degroeve S."/>
            <person name="Dejardin A."/>
            <person name="Depamphilis C."/>
            <person name="Detter J."/>
            <person name="Dirks B."/>
            <person name="Dubchak I."/>
            <person name="Duplessis S."/>
            <person name="Ehlting J."/>
            <person name="Ellis B."/>
            <person name="Gendler K."/>
            <person name="Goodstein D."/>
            <person name="Gribskov M."/>
            <person name="Grimwood J."/>
            <person name="Groover A."/>
            <person name="Gunter L."/>
            <person name="Hamberger B."/>
            <person name="Heinze B."/>
            <person name="Helariutta Y."/>
            <person name="Henrissat B."/>
            <person name="Holligan D."/>
            <person name="Holt R."/>
            <person name="Huang W."/>
            <person name="Islam-Faridi N."/>
            <person name="Jones S."/>
            <person name="Jones-Rhoades M."/>
            <person name="Jorgensen R."/>
            <person name="Joshi C."/>
            <person name="Kangasjarvi J."/>
            <person name="Karlsson J."/>
            <person name="Kelleher C."/>
            <person name="Kirkpatrick R."/>
            <person name="Kirst M."/>
            <person name="Kohler A."/>
            <person name="Kalluri U."/>
            <person name="Larimer F."/>
            <person name="Leebens-Mack J."/>
            <person name="Leple J.C."/>
            <person name="Locascio P."/>
            <person name="Lou Y."/>
            <person name="Lucas S."/>
            <person name="Martin F."/>
            <person name="Montanini B."/>
            <person name="Napoli C."/>
            <person name="Nelson D.R."/>
            <person name="Nelson C."/>
            <person name="Nieminen K."/>
            <person name="Nilsson O."/>
            <person name="Pereda V."/>
            <person name="Peter G."/>
            <person name="Philippe R."/>
            <person name="Pilate G."/>
            <person name="Poliakov A."/>
            <person name="Razumovskaya J."/>
            <person name="Richardson P."/>
            <person name="Rinaldi C."/>
            <person name="Ritland K."/>
            <person name="Rouze P."/>
            <person name="Ryaboy D."/>
            <person name="Schmutz J."/>
            <person name="Schrader J."/>
            <person name="Segerman B."/>
            <person name="Shin H."/>
            <person name="Siddiqui A."/>
            <person name="Sterky F."/>
            <person name="Terry A."/>
            <person name="Tsai C.J."/>
            <person name="Uberbacher E."/>
            <person name="Unneberg P."/>
            <person name="Vahala J."/>
            <person name="Wall K."/>
            <person name="Wessler S."/>
            <person name="Yang G."/>
            <person name="Yin T."/>
            <person name="Douglas C."/>
            <person name="Marra M."/>
            <person name="Sandberg G."/>
            <person name="Van de Peer Y."/>
            <person name="Rokhsar D."/>
        </authorList>
    </citation>
    <scope>NUCLEOTIDE SEQUENCE [LARGE SCALE GENOMIC DNA]</scope>
    <source>
        <strain evidence="2">cv. Nisqually</strain>
    </source>
</reference>
<dbReference type="InParanoid" id="B9IJ06"/>
<dbReference type="InterPro" id="IPR032675">
    <property type="entry name" value="LRR_dom_sf"/>
</dbReference>
<organism evidence="1 2">
    <name type="scientific">Populus trichocarpa</name>
    <name type="common">Western balsam poplar</name>
    <name type="synonym">Populus balsamifera subsp. trichocarpa</name>
    <dbReference type="NCBI Taxonomy" id="3694"/>
    <lineage>
        <taxon>Eukaryota</taxon>
        <taxon>Viridiplantae</taxon>
        <taxon>Streptophyta</taxon>
        <taxon>Embryophyta</taxon>
        <taxon>Tracheophyta</taxon>
        <taxon>Spermatophyta</taxon>
        <taxon>Magnoliopsida</taxon>
        <taxon>eudicotyledons</taxon>
        <taxon>Gunneridae</taxon>
        <taxon>Pentapetalae</taxon>
        <taxon>rosids</taxon>
        <taxon>fabids</taxon>
        <taxon>Malpighiales</taxon>
        <taxon>Salicaceae</taxon>
        <taxon>Saliceae</taxon>
        <taxon>Populus</taxon>
    </lineage>
</organism>
<sequence length="118" mass="13986">MPQCVECLTNLKYLGLNGCGQKKFPCEILPELSQLQDLIIEEYWDGMFAPITVKEKVECLRKLETSECHFEVHSDSVEFRDRTQELSTYKFFVGQWKDIDYHNSRITLKNWPFIIVMM</sequence>